<organism evidence="1 2">
    <name type="scientific">Proteus myxofaciens ATCC 19692</name>
    <dbReference type="NCBI Taxonomy" id="1354337"/>
    <lineage>
        <taxon>Bacteria</taxon>
        <taxon>Pseudomonadati</taxon>
        <taxon>Pseudomonadota</taxon>
        <taxon>Gammaproteobacteria</taxon>
        <taxon>Enterobacterales</taxon>
        <taxon>Morganellaceae</taxon>
        <taxon>Proteus</taxon>
    </lineage>
</organism>
<reference evidence="1 2" key="1">
    <citation type="submission" date="2016-04" db="EMBL/GenBank/DDBJ databases">
        <title>ATOL: Assembling a taxonomically balanced genome-scale reconstruction of the evolutionary history of the Enterobacteriaceae.</title>
        <authorList>
            <person name="Plunkett G.III."/>
            <person name="Neeno-Eckwall E.C."/>
            <person name="Glasner J.D."/>
            <person name="Perna N.T."/>
        </authorList>
    </citation>
    <scope>NUCLEOTIDE SEQUENCE [LARGE SCALE GENOMIC DNA]</scope>
    <source>
        <strain evidence="1 2">ATCC 19692</strain>
    </source>
</reference>
<dbReference type="Proteomes" id="UP000094023">
    <property type="component" value="Unassembled WGS sequence"/>
</dbReference>
<evidence type="ECO:0000313" key="2">
    <source>
        <dbReference type="Proteomes" id="UP000094023"/>
    </source>
</evidence>
<accession>A0A198GFM6</accession>
<dbReference type="AlphaFoldDB" id="A0A198GFM6"/>
<keyword evidence="2" id="KW-1185">Reference proteome</keyword>
<name>A0A198GFM6_9GAMM</name>
<proteinExistence type="predicted"/>
<comment type="caution">
    <text evidence="1">The sequence shown here is derived from an EMBL/GenBank/DDBJ whole genome shotgun (WGS) entry which is preliminary data.</text>
</comment>
<gene>
    <name evidence="1" type="ORF">M983_0791</name>
</gene>
<evidence type="ECO:0000313" key="1">
    <source>
        <dbReference type="EMBL" id="OAT35021.1"/>
    </source>
</evidence>
<protein>
    <submittedName>
        <fullName evidence="1">Uncharacterized protein</fullName>
    </submittedName>
</protein>
<sequence>MEYEVAALKVVLKSLLLTLTPKQKQLVIQDIKKTINDASSIYPHYQDVINKTEQYVKKML</sequence>
<dbReference type="EMBL" id="LXEN01000034">
    <property type="protein sequence ID" value="OAT35021.1"/>
    <property type="molecule type" value="Genomic_DNA"/>
</dbReference>